<evidence type="ECO:0000256" key="2">
    <source>
        <dbReference type="ARBA" id="ARBA00023326"/>
    </source>
</evidence>
<evidence type="ECO:0000256" key="1">
    <source>
        <dbReference type="ARBA" id="ARBA00023295"/>
    </source>
</evidence>
<dbReference type="InterPro" id="IPR013783">
    <property type="entry name" value="Ig-like_fold"/>
</dbReference>
<dbReference type="SMART" id="SM00060">
    <property type="entry name" value="FN3"/>
    <property type="match status" value="1"/>
</dbReference>
<proteinExistence type="predicted"/>
<dbReference type="CDD" id="cd00063">
    <property type="entry name" value="FN3"/>
    <property type="match status" value="1"/>
</dbReference>
<dbReference type="EMBL" id="BOOY01000032">
    <property type="protein sequence ID" value="GIJ05257.1"/>
    <property type="molecule type" value="Genomic_DNA"/>
</dbReference>
<evidence type="ECO:0000313" key="5">
    <source>
        <dbReference type="EMBL" id="GIJ05257.1"/>
    </source>
</evidence>
<feature type="compositionally biased region" description="Low complexity" evidence="3">
    <location>
        <begin position="70"/>
        <end position="86"/>
    </location>
</feature>
<evidence type="ECO:0000256" key="3">
    <source>
        <dbReference type="SAM" id="MobiDB-lite"/>
    </source>
</evidence>
<feature type="region of interest" description="Disordered" evidence="3">
    <location>
        <begin position="56"/>
        <end position="86"/>
    </location>
</feature>
<organism evidence="5 6">
    <name type="scientific">Spirilliplanes yamanashiensis</name>
    <dbReference type="NCBI Taxonomy" id="42233"/>
    <lineage>
        <taxon>Bacteria</taxon>
        <taxon>Bacillati</taxon>
        <taxon>Actinomycetota</taxon>
        <taxon>Actinomycetes</taxon>
        <taxon>Micromonosporales</taxon>
        <taxon>Micromonosporaceae</taxon>
        <taxon>Spirilliplanes</taxon>
    </lineage>
</organism>
<feature type="domain" description="Fibronectin type-III" evidence="4">
    <location>
        <begin position="96"/>
        <end position="183"/>
    </location>
</feature>
<protein>
    <recommendedName>
        <fullName evidence="4">Fibronectin type-III domain-containing protein</fullName>
    </recommendedName>
</protein>
<keyword evidence="2" id="KW-0624">Polysaccharide degradation</keyword>
<name>A0A8J3YCA9_9ACTN</name>
<keyword evidence="6" id="KW-1185">Reference proteome</keyword>
<gene>
    <name evidence="5" type="ORF">Sya03_46090</name>
</gene>
<dbReference type="InterPro" id="IPR036116">
    <property type="entry name" value="FN3_sf"/>
</dbReference>
<keyword evidence="1" id="KW-0378">Hydrolase</keyword>
<dbReference type="AlphaFoldDB" id="A0A8J3YCA9"/>
<keyword evidence="1" id="KW-0326">Glycosidase</keyword>
<dbReference type="Gene3D" id="2.60.40.10">
    <property type="entry name" value="Immunoglobulins"/>
    <property type="match status" value="1"/>
</dbReference>
<keyword evidence="2" id="KW-0119">Carbohydrate metabolism</keyword>
<dbReference type="Proteomes" id="UP000652013">
    <property type="component" value="Unassembled WGS sequence"/>
</dbReference>
<sequence length="200" mass="20448">MRGRVEIGVLAIGVVLALFTGWAVFFADFGGGAAAEAAPGDEGESWIVVDQGKRVASASPRPAGSPSPSPTFTFAPQATPTAAPSPTGACEGVLTFGQIAGLTVEAGAGTATVSWFNPGDPDLVEYKLTALPQVLVTGQQPDLDWVTVQPGAPCRTLTATITGLDRGAPYMFSVDAVSKAYNSDGNRTVTVARSGVLYTD</sequence>
<dbReference type="GO" id="GO:0016798">
    <property type="term" value="F:hydrolase activity, acting on glycosyl bonds"/>
    <property type="evidence" value="ECO:0007669"/>
    <property type="project" value="UniProtKB-KW"/>
</dbReference>
<evidence type="ECO:0000313" key="6">
    <source>
        <dbReference type="Proteomes" id="UP000652013"/>
    </source>
</evidence>
<dbReference type="RefSeq" id="WP_203940463.1">
    <property type="nucleotide sequence ID" value="NZ_BAAAGJ010000011.1"/>
</dbReference>
<evidence type="ECO:0000259" key="4">
    <source>
        <dbReference type="SMART" id="SM00060"/>
    </source>
</evidence>
<comment type="caution">
    <text evidence="5">The sequence shown here is derived from an EMBL/GenBank/DDBJ whole genome shotgun (WGS) entry which is preliminary data.</text>
</comment>
<accession>A0A8J3YCA9</accession>
<dbReference type="SUPFAM" id="SSF49265">
    <property type="entry name" value="Fibronectin type III"/>
    <property type="match status" value="1"/>
</dbReference>
<reference evidence="5" key="1">
    <citation type="submission" date="2021-01" db="EMBL/GenBank/DDBJ databases">
        <title>Whole genome shotgun sequence of Spirilliplanes yamanashiensis NBRC 15828.</title>
        <authorList>
            <person name="Komaki H."/>
            <person name="Tamura T."/>
        </authorList>
    </citation>
    <scope>NUCLEOTIDE SEQUENCE</scope>
    <source>
        <strain evidence="5">NBRC 15828</strain>
    </source>
</reference>
<dbReference type="Pfam" id="PF00041">
    <property type="entry name" value="fn3"/>
    <property type="match status" value="1"/>
</dbReference>
<dbReference type="GO" id="GO:0000272">
    <property type="term" value="P:polysaccharide catabolic process"/>
    <property type="evidence" value="ECO:0007669"/>
    <property type="project" value="UniProtKB-KW"/>
</dbReference>
<dbReference type="InterPro" id="IPR003961">
    <property type="entry name" value="FN3_dom"/>
</dbReference>